<feature type="compositionally biased region" description="Basic and acidic residues" evidence="1">
    <location>
        <begin position="136"/>
        <end position="152"/>
    </location>
</feature>
<comment type="caution">
    <text evidence="3">The sequence shown here is derived from an EMBL/GenBank/DDBJ whole genome shotgun (WGS) entry which is preliminary data.</text>
</comment>
<reference evidence="3 4" key="1">
    <citation type="submission" date="2023-03" db="EMBL/GenBank/DDBJ databases">
        <title>Draft assemblies of triclosan tolerant bacteria isolated from returned activated sludge.</title>
        <authorList>
            <person name="Van Hamelsveld S."/>
        </authorList>
    </citation>
    <scope>NUCLEOTIDE SEQUENCE [LARGE SCALE GENOMIC DNA]</scope>
    <source>
        <strain evidence="3 4">GW210010_S58</strain>
    </source>
</reference>
<protein>
    <submittedName>
        <fullName evidence="3">Helix-turn-helix transcriptional regulator</fullName>
    </submittedName>
</protein>
<gene>
    <name evidence="3" type="ORF">P3W85_04810</name>
</gene>
<dbReference type="InterPro" id="IPR001387">
    <property type="entry name" value="Cro/C1-type_HTH"/>
</dbReference>
<dbReference type="PROSITE" id="PS50943">
    <property type="entry name" value="HTH_CROC1"/>
    <property type="match status" value="1"/>
</dbReference>
<dbReference type="InterPro" id="IPR010982">
    <property type="entry name" value="Lambda_DNA-bd_dom_sf"/>
</dbReference>
<evidence type="ECO:0000313" key="3">
    <source>
        <dbReference type="EMBL" id="MDF3832272.1"/>
    </source>
</evidence>
<name>A0ABT6AIY3_9BURK</name>
<sequence>MTANLTKRSGAQVAMPRPVERALRTLGQDLSAARRTRHMTQEDLAERIGTSVNTIGRMEDGHPGTALHTFLRALHILGRLDGMLKVLAPDQDALGLELAREQLPKRIHGRRKPSVAVSTAAYRKRAGEGVPVPEASETKRDDRTPNRDRPTDSDDFEGF</sequence>
<dbReference type="Proteomes" id="UP001216674">
    <property type="component" value="Unassembled WGS sequence"/>
</dbReference>
<dbReference type="SMART" id="SM00530">
    <property type="entry name" value="HTH_XRE"/>
    <property type="match status" value="1"/>
</dbReference>
<dbReference type="SUPFAM" id="SSF47413">
    <property type="entry name" value="lambda repressor-like DNA-binding domains"/>
    <property type="match status" value="1"/>
</dbReference>
<accession>A0ABT6AIY3</accession>
<dbReference type="Pfam" id="PF01381">
    <property type="entry name" value="HTH_3"/>
    <property type="match status" value="1"/>
</dbReference>
<dbReference type="RefSeq" id="WP_276263921.1">
    <property type="nucleotide sequence ID" value="NZ_JARJLM010000084.1"/>
</dbReference>
<dbReference type="Gene3D" id="1.10.260.40">
    <property type="entry name" value="lambda repressor-like DNA-binding domains"/>
    <property type="match status" value="1"/>
</dbReference>
<dbReference type="EMBL" id="JARJLM010000084">
    <property type="protein sequence ID" value="MDF3832272.1"/>
    <property type="molecule type" value="Genomic_DNA"/>
</dbReference>
<evidence type="ECO:0000259" key="2">
    <source>
        <dbReference type="PROSITE" id="PS50943"/>
    </source>
</evidence>
<proteinExistence type="predicted"/>
<dbReference type="CDD" id="cd00093">
    <property type="entry name" value="HTH_XRE"/>
    <property type="match status" value="1"/>
</dbReference>
<feature type="region of interest" description="Disordered" evidence="1">
    <location>
        <begin position="108"/>
        <end position="159"/>
    </location>
</feature>
<evidence type="ECO:0000313" key="4">
    <source>
        <dbReference type="Proteomes" id="UP001216674"/>
    </source>
</evidence>
<keyword evidence="4" id="KW-1185">Reference proteome</keyword>
<feature type="domain" description="HTH cro/C1-type" evidence="2">
    <location>
        <begin position="30"/>
        <end position="59"/>
    </location>
</feature>
<organism evidence="3 4">
    <name type="scientific">Cupriavidus basilensis</name>
    <dbReference type="NCBI Taxonomy" id="68895"/>
    <lineage>
        <taxon>Bacteria</taxon>
        <taxon>Pseudomonadati</taxon>
        <taxon>Pseudomonadota</taxon>
        <taxon>Betaproteobacteria</taxon>
        <taxon>Burkholderiales</taxon>
        <taxon>Burkholderiaceae</taxon>
        <taxon>Cupriavidus</taxon>
    </lineage>
</organism>
<evidence type="ECO:0000256" key="1">
    <source>
        <dbReference type="SAM" id="MobiDB-lite"/>
    </source>
</evidence>